<dbReference type="RefSeq" id="WP_121990977.1">
    <property type="nucleotide sequence ID" value="NZ_OUNR01000022.1"/>
</dbReference>
<dbReference type="InParanoid" id="A0A330LCU5"/>
<keyword evidence="1" id="KW-0449">Lipoprotein</keyword>
<name>A0A330LCU5_9BACT</name>
<evidence type="ECO:0000313" key="1">
    <source>
        <dbReference type="EMBL" id="SPP66873.1"/>
    </source>
</evidence>
<keyword evidence="2" id="KW-1185">Reference proteome</keyword>
<reference evidence="2" key="1">
    <citation type="submission" date="2018-04" db="EMBL/GenBank/DDBJ databases">
        <authorList>
            <person name="Lucker S."/>
            <person name="Sakoula D."/>
        </authorList>
    </citation>
    <scope>NUCLEOTIDE SEQUENCE [LARGE SCALE GENOMIC DNA]</scope>
</reference>
<evidence type="ECO:0000313" key="2">
    <source>
        <dbReference type="Proteomes" id="UP000248168"/>
    </source>
</evidence>
<dbReference type="AlphaFoldDB" id="A0A330LCU5"/>
<dbReference type="Proteomes" id="UP000248168">
    <property type="component" value="Unassembled WGS sequence"/>
</dbReference>
<sequence>MIPDIIRGKFVRSGNSRLCIAGFLLCVMTATGCARILSVEYQPTNQLRGQGSVTIAPFRYQPSDEQRVRPRQVETNPSAKTELFFVHEISAFFSDALGLELRRSGYGLTESSDRIVSGTLTRFYLDWTSGGDRSFELAADYTVQSAGHTVFSWHCTSVQKGPNILVEDGMLIRTGTADCMSRFIHAAQVAKVF</sequence>
<dbReference type="EMBL" id="OUNR01000022">
    <property type="protein sequence ID" value="SPP66873.1"/>
    <property type="molecule type" value="Genomic_DNA"/>
</dbReference>
<gene>
    <name evidence="1" type="ORF">NITLEN_90128</name>
</gene>
<proteinExistence type="predicted"/>
<dbReference type="OrthoDB" id="9859322at2"/>
<accession>A0A330LCU5</accession>
<dbReference type="PROSITE" id="PS51257">
    <property type="entry name" value="PROKAR_LIPOPROTEIN"/>
    <property type="match status" value="1"/>
</dbReference>
<protein>
    <submittedName>
        <fullName evidence="1">Putative lipoprotein</fullName>
    </submittedName>
</protein>
<organism evidence="1 2">
    <name type="scientific">Nitrospira lenta</name>
    <dbReference type="NCBI Taxonomy" id="1436998"/>
    <lineage>
        <taxon>Bacteria</taxon>
        <taxon>Pseudomonadati</taxon>
        <taxon>Nitrospirota</taxon>
        <taxon>Nitrospiria</taxon>
        <taxon>Nitrospirales</taxon>
        <taxon>Nitrospiraceae</taxon>
        <taxon>Nitrospira</taxon>
    </lineage>
</organism>